<dbReference type="SUPFAM" id="SSF53187">
    <property type="entry name" value="Zn-dependent exopeptidases"/>
    <property type="match status" value="1"/>
</dbReference>
<evidence type="ECO:0000259" key="4">
    <source>
        <dbReference type="Pfam" id="PF00246"/>
    </source>
</evidence>
<keyword evidence="6" id="KW-1185">Reference proteome</keyword>
<evidence type="ECO:0000313" key="5">
    <source>
        <dbReference type="EMBL" id="MXV14878.1"/>
    </source>
</evidence>
<sequence>MKVLLLVTFLTFSAIAVYAQKTPYELSNKTETATYSQVMSYYTALDKKYDQMKLFTGGQTDIGEPLHLVVLSRNKIFDAATLKKQGKRILFINNGIHPGEPEGIDATMMLTRDLLEGNKLPDNLVICIVPVYNIDGCLNRGLSRVNQNGPVSYGFRGNYQNLDLNRDFIKTDSKNSLSFQALFNAWKPEIFIDNHTSNGSDYQYIMTLIPTQKDKLNPILSGYMTGTLVPYLYDKMKSSGFELTPYVNSVGETPESGITGFLETQRYSTGYAALHNCIGFMPETHMLKSFDKRVQGTYTFMEHMIAVVKRDAALIGENKRRADEQVSTQTTFPLNWKLDRNTVTEFSFKGFEAKHKPSDVSGLQRLYYDRNSPFERKIKVWDHFEPALSVEKPLAYVIPQSWEKVIRLLKLNGIALKRLTATTAIDADMYLVGDYKTAARPFEGHYTHNGLQLTTTKQRVTFYKGDYVVMVNQPGNRYIVECLEPQGGDSYFTWNFFDPILGRKEHYSDYVFEDVAAALLKSDAALRQKLEDEKAKNPALANSADAQLEFIYQNSVYSEKTAMRYPVGRLASVAGLNLY</sequence>
<dbReference type="Proteomes" id="UP000451233">
    <property type="component" value="Unassembled WGS sequence"/>
</dbReference>
<keyword evidence="3" id="KW-0732">Signal</keyword>
<dbReference type="EMBL" id="WVHS01000001">
    <property type="protein sequence ID" value="MXV14878.1"/>
    <property type="molecule type" value="Genomic_DNA"/>
</dbReference>
<organism evidence="5 6">
    <name type="scientific">Hufsiella ginkgonis</name>
    <dbReference type="NCBI Taxonomy" id="2695274"/>
    <lineage>
        <taxon>Bacteria</taxon>
        <taxon>Pseudomonadati</taxon>
        <taxon>Bacteroidota</taxon>
        <taxon>Sphingobacteriia</taxon>
        <taxon>Sphingobacteriales</taxon>
        <taxon>Sphingobacteriaceae</taxon>
        <taxon>Hufsiella</taxon>
    </lineage>
</organism>
<gene>
    <name evidence="5" type="ORF">GS398_06180</name>
</gene>
<name>A0A7K1XVP1_9SPHI</name>
<evidence type="ECO:0000313" key="6">
    <source>
        <dbReference type="Proteomes" id="UP000451233"/>
    </source>
</evidence>
<dbReference type="AlphaFoldDB" id="A0A7K1XVP1"/>
<evidence type="ECO:0000256" key="1">
    <source>
        <dbReference type="ARBA" id="ARBA00001947"/>
    </source>
</evidence>
<feature type="signal peptide" evidence="3">
    <location>
        <begin position="1"/>
        <end position="19"/>
    </location>
</feature>
<dbReference type="RefSeq" id="WP_160905821.1">
    <property type="nucleotide sequence ID" value="NZ_WVHS01000001.1"/>
</dbReference>
<evidence type="ECO:0000256" key="3">
    <source>
        <dbReference type="SAM" id="SignalP"/>
    </source>
</evidence>
<dbReference type="Pfam" id="PF00246">
    <property type="entry name" value="Peptidase_M14"/>
    <property type="match status" value="1"/>
</dbReference>
<dbReference type="PANTHER" id="PTHR11705">
    <property type="entry name" value="PROTEASE FAMILY M14 CARBOXYPEPTIDASE A,B"/>
    <property type="match status" value="1"/>
</dbReference>
<dbReference type="CDD" id="cd06241">
    <property type="entry name" value="M14-like"/>
    <property type="match status" value="1"/>
</dbReference>
<dbReference type="PANTHER" id="PTHR11705:SF145">
    <property type="entry name" value="PEPTIDASE M14 CARBOXYPEPTIDASE A DOMAIN-CONTAINING PROTEIN"/>
    <property type="match status" value="1"/>
</dbReference>
<dbReference type="Gene3D" id="3.40.630.10">
    <property type="entry name" value="Zn peptidases"/>
    <property type="match status" value="1"/>
</dbReference>
<reference evidence="5 6" key="1">
    <citation type="submission" date="2019-11" db="EMBL/GenBank/DDBJ databases">
        <title>Pedobacter sp. HMF7056 Genome sequencing and assembly.</title>
        <authorList>
            <person name="Kang H."/>
            <person name="Kim H."/>
            <person name="Joh K."/>
        </authorList>
    </citation>
    <scope>NUCLEOTIDE SEQUENCE [LARGE SCALE GENOMIC DNA]</scope>
    <source>
        <strain evidence="5 6">HMF7056</strain>
    </source>
</reference>
<accession>A0A7K1XVP1</accession>
<evidence type="ECO:0000256" key="2">
    <source>
        <dbReference type="ARBA" id="ARBA00005988"/>
    </source>
</evidence>
<proteinExistence type="inferred from homology"/>
<feature type="chain" id="PRO_5029719610" description="Peptidase M14 domain-containing protein" evidence="3">
    <location>
        <begin position="20"/>
        <end position="579"/>
    </location>
</feature>
<comment type="similarity">
    <text evidence="2">Belongs to the peptidase M14 family.</text>
</comment>
<dbReference type="GO" id="GO:0006508">
    <property type="term" value="P:proteolysis"/>
    <property type="evidence" value="ECO:0007669"/>
    <property type="project" value="InterPro"/>
</dbReference>
<dbReference type="GO" id="GO:0008270">
    <property type="term" value="F:zinc ion binding"/>
    <property type="evidence" value="ECO:0007669"/>
    <property type="project" value="InterPro"/>
</dbReference>
<dbReference type="GO" id="GO:0004181">
    <property type="term" value="F:metallocarboxypeptidase activity"/>
    <property type="evidence" value="ECO:0007669"/>
    <property type="project" value="InterPro"/>
</dbReference>
<comment type="caution">
    <text evidence="5">The sequence shown here is derived from an EMBL/GenBank/DDBJ whole genome shotgun (WGS) entry which is preliminary data.</text>
</comment>
<protein>
    <recommendedName>
        <fullName evidence="4">Peptidase M14 domain-containing protein</fullName>
    </recommendedName>
</protein>
<dbReference type="InterPro" id="IPR000834">
    <property type="entry name" value="Peptidase_M14"/>
</dbReference>
<comment type="cofactor">
    <cofactor evidence="1">
        <name>Zn(2+)</name>
        <dbReference type="ChEBI" id="CHEBI:29105"/>
    </cofactor>
</comment>
<feature type="domain" description="Peptidase M14" evidence="4">
    <location>
        <begin position="40"/>
        <end position="270"/>
    </location>
</feature>
<dbReference type="GO" id="GO:0005615">
    <property type="term" value="C:extracellular space"/>
    <property type="evidence" value="ECO:0007669"/>
    <property type="project" value="TreeGrafter"/>
</dbReference>